<dbReference type="AlphaFoldDB" id="A0A6C0JSA2"/>
<dbReference type="EMBL" id="MN740667">
    <property type="protein sequence ID" value="QHU06768.1"/>
    <property type="molecule type" value="Genomic_DNA"/>
</dbReference>
<feature type="compositionally biased region" description="Basic residues" evidence="1">
    <location>
        <begin position="7"/>
        <end position="20"/>
    </location>
</feature>
<feature type="compositionally biased region" description="Basic and acidic residues" evidence="1">
    <location>
        <begin position="66"/>
        <end position="90"/>
    </location>
</feature>
<name>A0A6C0JSA2_9ZZZZ</name>
<accession>A0A6C0JSA2</accession>
<feature type="region of interest" description="Disordered" evidence="1">
    <location>
        <begin position="1"/>
        <end position="29"/>
    </location>
</feature>
<protein>
    <submittedName>
        <fullName evidence="2">Uncharacterized protein</fullName>
    </submittedName>
</protein>
<organism evidence="2">
    <name type="scientific">viral metagenome</name>
    <dbReference type="NCBI Taxonomy" id="1070528"/>
    <lineage>
        <taxon>unclassified sequences</taxon>
        <taxon>metagenomes</taxon>
        <taxon>organismal metagenomes</taxon>
    </lineage>
</organism>
<sequence length="109" mass="12699">MEDTHTSKPKVSARKRRGGTKKVDRIIDDTPPALTKEELRTKLRDKLRLKQTTRLSRASRETIIDKLESKMKNTEGKEKMKLKKQMKELEAVDDQEMNNEGGRTIPEYD</sequence>
<evidence type="ECO:0000313" key="2">
    <source>
        <dbReference type="EMBL" id="QHU06768.1"/>
    </source>
</evidence>
<proteinExistence type="predicted"/>
<feature type="region of interest" description="Disordered" evidence="1">
    <location>
        <begin position="66"/>
        <end position="109"/>
    </location>
</feature>
<reference evidence="2" key="1">
    <citation type="journal article" date="2020" name="Nature">
        <title>Giant virus diversity and host interactions through global metagenomics.</title>
        <authorList>
            <person name="Schulz F."/>
            <person name="Roux S."/>
            <person name="Paez-Espino D."/>
            <person name="Jungbluth S."/>
            <person name="Walsh D.A."/>
            <person name="Denef V.J."/>
            <person name="McMahon K.D."/>
            <person name="Konstantinidis K.T."/>
            <person name="Eloe-Fadrosh E.A."/>
            <person name="Kyrpides N.C."/>
            <person name="Woyke T."/>
        </authorList>
    </citation>
    <scope>NUCLEOTIDE SEQUENCE</scope>
    <source>
        <strain evidence="2">GVMAG-S-1038524-41</strain>
    </source>
</reference>
<evidence type="ECO:0000256" key="1">
    <source>
        <dbReference type="SAM" id="MobiDB-lite"/>
    </source>
</evidence>